<evidence type="ECO:0000313" key="10">
    <source>
        <dbReference type="EMBL" id="CAD7630214.1"/>
    </source>
</evidence>
<evidence type="ECO:0000256" key="2">
    <source>
        <dbReference type="ARBA" id="ARBA00004496"/>
    </source>
</evidence>
<dbReference type="EMBL" id="CAJPIZ010007851">
    <property type="protein sequence ID" value="CAG2110644.1"/>
    <property type="molecule type" value="Genomic_DNA"/>
</dbReference>
<dbReference type="InterPro" id="IPR044868">
    <property type="entry name" value="Rpn13/ADRM1_Pru"/>
</dbReference>
<evidence type="ECO:0000256" key="6">
    <source>
        <dbReference type="ARBA" id="ARBA00023242"/>
    </source>
</evidence>
<evidence type="ECO:0000256" key="4">
    <source>
        <dbReference type="ARBA" id="ARBA00022490"/>
    </source>
</evidence>
<protein>
    <recommendedName>
        <fullName evidence="12">Adhesion regulating molecule 1</fullName>
    </recommendedName>
</protein>
<sequence>SSRRFFYWSQEPKEDKDDEWVTKINDYINNPPAPGSRAGTGGSGSGGLSPASALADLSSLPEADLQGLLNNMSPQQFMSVLGGVGGMGSAASLASLLGAATGARNTTPSAATSQVSTPAAPQTPATTPAVVSAATMDLSSSLTLDALQPLLTNEEFMRRVREALPAGPDTADPTNTSAVFASTVQSPQFQQALSTFSSALQSGQLGPLINQFSLGQDCVDAANAGDMESFVKALQKHQSKEGSAGGDKAGAADTTTKDDDMALD</sequence>
<evidence type="ECO:0000259" key="9">
    <source>
        <dbReference type="PROSITE" id="PS51917"/>
    </source>
</evidence>
<evidence type="ECO:0000313" key="11">
    <source>
        <dbReference type="Proteomes" id="UP000759131"/>
    </source>
</evidence>
<proteinExistence type="inferred from homology"/>
<name>A0A7R9Q2Q9_9ACAR</name>
<dbReference type="Proteomes" id="UP000759131">
    <property type="component" value="Unassembled WGS sequence"/>
</dbReference>
<evidence type="ECO:0000256" key="7">
    <source>
        <dbReference type="SAM" id="MobiDB-lite"/>
    </source>
</evidence>
<feature type="region of interest" description="Disordered" evidence="7">
    <location>
        <begin position="104"/>
        <end position="125"/>
    </location>
</feature>
<feature type="compositionally biased region" description="Low complexity" evidence="7">
    <location>
        <begin position="114"/>
        <end position="125"/>
    </location>
</feature>
<reference evidence="10" key="1">
    <citation type="submission" date="2020-11" db="EMBL/GenBank/DDBJ databases">
        <authorList>
            <person name="Tran Van P."/>
        </authorList>
    </citation>
    <scope>NUCLEOTIDE SEQUENCE</scope>
</reference>
<dbReference type="PROSITE" id="PS51916">
    <property type="entry name" value="DEUBAD"/>
    <property type="match status" value="1"/>
</dbReference>
<feature type="compositionally biased region" description="Basic and acidic residues" evidence="7">
    <location>
        <begin position="11"/>
        <end position="21"/>
    </location>
</feature>
<organism evidence="10">
    <name type="scientific">Medioppia subpectinata</name>
    <dbReference type="NCBI Taxonomy" id="1979941"/>
    <lineage>
        <taxon>Eukaryota</taxon>
        <taxon>Metazoa</taxon>
        <taxon>Ecdysozoa</taxon>
        <taxon>Arthropoda</taxon>
        <taxon>Chelicerata</taxon>
        <taxon>Arachnida</taxon>
        <taxon>Acari</taxon>
        <taxon>Acariformes</taxon>
        <taxon>Sarcoptiformes</taxon>
        <taxon>Oribatida</taxon>
        <taxon>Brachypylina</taxon>
        <taxon>Oppioidea</taxon>
        <taxon>Oppiidae</taxon>
        <taxon>Medioppia</taxon>
    </lineage>
</organism>
<evidence type="ECO:0000256" key="5">
    <source>
        <dbReference type="ARBA" id="ARBA00022942"/>
    </source>
</evidence>
<dbReference type="InterPro" id="IPR044867">
    <property type="entry name" value="DEUBAD_dom"/>
</dbReference>
<dbReference type="GO" id="GO:0005737">
    <property type="term" value="C:cytoplasm"/>
    <property type="evidence" value="ECO:0007669"/>
    <property type="project" value="UniProtKB-SubCell"/>
</dbReference>
<dbReference type="Gene3D" id="1.10.2020.20">
    <property type="match status" value="1"/>
</dbReference>
<dbReference type="InterPro" id="IPR032368">
    <property type="entry name" value="RPN13_DEUBAD"/>
</dbReference>
<feature type="non-terminal residue" evidence="10">
    <location>
        <position position="1"/>
    </location>
</feature>
<gene>
    <name evidence="10" type="ORF">OSB1V03_LOCUS10627</name>
</gene>
<feature type="compositionally biased region" description="Gly residues" evidence="7">
    <location>
        <begin position="38"/>
        <end position="47"/>
    </location>
</feature>
<dbReference type="GO" id="GO:0005634">
    <property type="term" value="C:nucleus"/>
    <property type="evidence" value="ECO:0007669"/>
    <property type="project" value="UniProtKB-SubCell"/>
</dbReference>
<comment type="similarity">
    <text evidence="3">Belongs to the ADRM1 family.</text>
</comment>
<dbReference type="Pfam" id="PF16550">
    <property type="entry name" value="RPN13_C"/>
    <property type="match status" value="1"/>
</dbReference>
<keyword evidence="6" id="KW-0539">Nucleus</keyword>
<evidence type="ECO:0008006" key="12">
    <source>
        <dbReference type="Google" id="ProtNLM"/>
    </source>
</evidence>
<evidence type="ECO:0000256" key="1">
    <source>
        <dbReference type="ARBA" id="ARBA00004123"/>
    </source>
</evidence>
<keyword evidence="4" id="KW-0963">Cytoplasm</keyword>
<accession>A0A7R9Q2Q9</accession>
<dbReference type="PROSITE" id="PS51917">
    <property type="entry name" value="PRU"/>
    <property type="match status" value="1"/>
</dbReference>
<feature type="region of interest" description="Disordered" evidence="7">
    <location>
        <begin position="1"/>
        <end position="53"/>
    </location>
</feature>
<feature type="domain" description="DEUBAD" evidence="8">
    <location>
        <begin position="128"/>
        <end position="244"/>
    </location>
</feature>
<dbReference type="InterPro" id="IPR038108">
    <property type="entry name" value="RPN13_DEUBAD_sf"/>
</dbReference>
<feature type="compositionally biased region" description="Polar residues" evidence="7">
    <location>
        <begin position="104"/>
        <end position="113"/>
    </location>
</feature>
<keyword evidence="11" id="KW-1185">Reference proteome</keyword>
<dbReference type="Gene3D" id="2.30.29.70">
    <property type="entry name" value="Proteasomal ubiquitin receptor Rpn13/ADRM1"/>
    <property type="match status" value="1"/>
</dbReference>
<dbReference type="AlphaFoldDB" id="A0A7R9Q2Q9"/>
<feature type="region of interest" description="Disordered" evidence="7">
    <location>
        <begin position="234"/>
        <end position="264"/>
    </location>
</feature>
<dbReference type="InterPro" id="IPR038633">
    <property type="entry name" value="Rpn13/ADRM1_Pru_sf"/>
</dbReference>
<evidence type="ECO:0000256" key="3">
    <source>
        <dbReference type="ARBA" id="ARBA00009216"/>
    </source>
</evidence>
<feature type="domain" description="Pru" evidence="9">
    <location>
        <begin position="1"/>
        <end position="31"/>
    </location>
</feature>
<dbReference type="PANTHER" id="PTHR12225:SF0">
    <property type="entry name" value="PROTEASOMAL UBIQUITIN RECEPTOR ADRM1"/>
    <property type="match status" value="1"/>
</dbReference>
<keyword evidence="5" id="KW-0647">Proteasome</keyword>
<dbReference type="EMBL" id="OC862426">
    <property type="protein sequence ID" value="CAD7630214.1"/>
    <property type="molecule type" value="Genomic_DNA"/>
</dbReference>
<dbReference type="OrthoDB" id="340431at2759"/>
<dbReference type="GO" id="GO:0008541">
    <property type="term" value="C:proteasome regulatory particle, lid subcomplex"/>
    <property type="evidence" value="ECO:0007669"/>
    <property type="project" value="TreeGrafter"/>
</dbReference>
<dbReference type="InterPro" id="IPR006773">
    <property type="entry name" value="Rpn13/ADRM1"/>
</dbReference>
<feature type="compositionally biased region" description="Basic and acidic residues" evidence="7">
    <location>
        <begin position="255"/>
        <end position="264"/>
    </location>
</feature>
<dbReference type="GO" id="GO:0061133">
    <property type="term" value="F:endopeptidase activator activity"/>
    <property type="evidence" value="ECO:0007669"/>
    <property type="project" value="TreeGrafter"/>
</dbReference>
<dbReference type="PANTHER" id="PTHR12225">
    <property type="entry name" value="ADHESION REGULATING MOLECULE 1 110 KDA CELL MEMBRANE GLYCOPROTEIN"/>
    <property type="match status" value="1"/>
</dbReference>
<dbReference type="GO" id="GO:0070628">
    <property type="term" value="F:proteasome binding"/>
    <property type="evidence" value="ECO:0007669"/>
    <property type="project" value="TreeGrafter"/>
</dbReference>
<comment type="subcellular location">
    <subcellularLocation>
        <location evidence="2">Cytoplasm</location>
    </subcellularLocation>
    <subcellularLocation>
        <location evidence="1">Nucleus</location>
    </subcellularLocation>
</comment>
<evidence type="ECO:0000259" key="8">
    <source>
        <dbReference type="PROSITE" id="PS51916"/>
    </source>
</evidence>